<name>A0ABN2XGW4_9MICC</name>
<reference evidence="3 4" key="1">
    <citation type="journal article" date="2019" name="Int. J. Syst. Evol. Microbiol.">
        <title>The Global Catalogue of Microorganisms (GCM) 10K type strain sequencing project: providing services to taxonomists for standard genome sequencing and annotation.</title>
        <authorList>
            <consortium name="The Broad Institute Genomics Platform"/>
            <consortium name="The Broad Institute Genome Sequencing Center for Infectious Disease"/>
            <person name="Wu L."/>
            <person name="Ma J."/>
        </authorList>
    </citation>
    <scope>NUCLEOTIDE SEQUENCE [LARGE SCALE GENOMIC DNA]</scope>
    <source>
        <strain evidence="3 4">JCM 15914</strain>
    </source>
</reference>
<keyword evidence="4" id="KW-1185">Reference proteome</keyword>
<comment type="caution">
    <text evidence="3">The sequence shown here is derived from an EMBL/GenBank/DDBJ whole genome shotgun (WGS) entry which is preliminary data.</text>
</comment>
<dbReference type="PANTHER" id="PTHR24320">
    <property type="entry name" value="RETINOL DEHYDROGENASE"/>
    <property type="match status" value="1"/>
</dbReference>
<evidence type="ECO:0000313" key="4">
    <source>
        <dbReference type="Proteomes" id="UP001500166"/>
    </source>
</evidence>
<dbReference type="InterPro" id="IPR036291">
    <property type="entry name" value="NAD(P)-bd_dom_sf"/>
</dbReference>
<accession>A0ABN2XGW4</accession>
<protein>
    <recommendedName>
        <fullName evidence="5">SDR family NAD(P)-dependent oxidoreductase</fullName>
    </recommendedName>
</protein>
<evidence type="ECO:0000313" key="3">
    <source>
        <dbReference type="EMBL" id="GAA2110991.1"/>
    </source>
</evidence>
<proteinExistence type="inferred from homology"/>
<gene>
    <name evidence="3" type="ORF">GCM10009824_05970</name>
</gene>
<dbReference type="Proteomes" id="UP001500166">
    <property type="component" value="Unassembled WGS sequence"/>
</dbReference>
<dbReference type="InterPro" id="IPR002347">
    <property type="entry name" value="SDR_fam"/>
</dbReference>
<dbReference type="PANTHER" id="PTHR24320:SF148">
    <property type="entry name" value="NAD(P)-BINDING ROSSMANN-FOLD SUPERFAMILY PROTEIN"/>
    <property type="match status" value="1"/>
</dbReference>
<dbReference type="Gene3D" id="3.40.50.720">
    <property type="entry name" value="NAD(P)-binding Rossmann-like Domain"/>
    <property type="match status" value="1"/>
</dbReference>
<evidence type="ECO:0000256" key="1">
    <source>
        <dbReference type="ARBA" id="ARBA00006484"/>
    </source>
</evidence>
<sequence length="194" mass="20555">MSPEQPPASVDLPATHTAPVVITGATSGLGLATARAMAKQGIPLILAVRNMAKGQEVAAALLRSGVRVAVRRLDLANLATVKSFTDGLIEDGVIPRAIICNAGVQTFDRLQRSADQFELTMATNVLGHVALLDPLLSHMAPGSRVITLGSETHRGGLRAFGFPGALLDLQTGVHRHGLRGRRVLGRSWYPGREF</sequence>
<dbReference type="Pfam" id="PF00106">
    <property type="entry name" value="adh_short"/>
    <property type="match status" value="1"/>
</dbReference>
<dbReference type="SUPFAM" id="SSF51735">
    <property type="entry name" value="NAD(P)-binding Rossmann-fold domains"/>
    <property type="match status" value="1"/>
</dbReference>
<evidence type="ECO:0000256" key="2">
    <source>
        <dbReference type="ARBA" id="ARBA00023002"/>
    </source>
</evidence>
<keyword evidence="2" id="KW-0560">Oxidoreductase</keyword>
<comment type="similarity">
    <text evidence="1">Belongs to the short-chain dehydrogenases/reductases (SDR) family.</text>
</comment>
<evidence type="ECO:0008006" key="5">
    <source>
        <dbReference type="Google" id="ProtNLM"/>
    </source>
</evidence>
<dbReference type="EMBL" id="BAAAQA010000004">
    <property type="protein sequence ID" value="GAA2110991.1"/>
    <property type="molecule type" value="Genomic_DNA"/>
</dbReference>
<organism evidence="3 4">
    <name type="scientific">Kocuria atrinae</name>
    <dbReference type="NCBI Taxonomy" id="592377"/>
    <lineage>
        <taxon>Bacteria</taxon>
        <taxon>Bacillati</taxon>
        <taxon>Actinomycetota</taxon>
        <taxon>Actinomycetes</taxon>
        <taxon>Micrococcales</taxon>
        <taxon>Micrococcaceae</taxon>
        <taxon>Kocuria</taxon>
    </lineage>
</organism>